<evidence type="ECO:0000259" key="8">
    <source>
        <dbReference type="Pfam" id="PF03167"/>
    </source>
</evidence>
<dbReference type="CDD" id="cd10030">
    <property type="entry name" value="UDG-F4_TTUDGA_SPO1dp_like"/>
    <property type="match status" value="1"/>
</dbReference>
<sequence>MSQPTALQSAAATLVDVLTNAQARGERRVWLGQDGTAALQELADLSNPASQIEKLTAALEDELGTSILNSAGPIDASLAMVGDGPSQDDMDLRSPFSGPVGDKLNGILGAMGLNRDKVFLTHLARARQKNWKQTIATCLPLTKAELSIIAPKLVIVFGERALHALTGDDSLSLDSVRGKPIEYRGLTLLPTAHPSVILEADSLSPEEATKIKRAFWEDMLAAMEHLSLPISEKQRNFFKR</sequence>
<keyword evidence="10" id="KW-1185">Reference proteome</keyword>
<dbReference type="Gene3D" id="3.40.470.10">
    <property type="entry name" value="Uracil-DNA glycosylase-like domain"/>
    <property type="match status" value="1"/>
</dbReference>
<name>A0A6B3L6C6_9BACT</name>
<keyword evidence="2" id="KW-0479">Metal-binding</keyword>
<dbReference type="PANTHER" id="PTHR33693:SF1">
    <property type="entry name" value="TYPE-4 URACIL-DNA GLYCOSYLASE"/>
    <property type="match status" value="1"/>
</dbReference>
<evidence type="ECO:0000313" key="9">
    <source>
        <dbReference type="EMBL" id="QQL46267.1"/>
    </source>
</evidence>
<keyword evidence="1" id="KW-0004">4Fe-4S</keyword>
<evidence type="ECO:0000256" key="4">
    <source>
        <dbReference type="ARBA" id="ARBA00022801"/>
    </source>
</evidence>
<dbReference type="Pfam" id="PF03167">
    <property type="entry name" value="UDG"/>
    <property type="match status" value="1"/>
</dbReference>
<dbReference type="SUPFAM" id="SSF52141">
    <property type="entry name" value="Uracil-DNA glycosylase-like"/>
    <property type="match status" value="1"/>
</dbReference>
<evidence type="ECO:0000256" key="5">
    <source>
        <dbReference type="ARBA" id="ARBA00023004"/>
    </source>
</evidence>
<keyword evidence="6" id="KW-0411">Iron-sulfur</keyword>
<keyword evidence="4" id="KW-0378">Hydrolase</keyword>
<accession>A0A6B3L6C6</accession>
<evidence type="ECO:0000256" key="2">
    <source>
        <dbReference type="ARBA" id="ARBA00022723"/>
    </source>
</evidence>
<dbReference type="GO" id="GO:0046872">
    <property type="term" value="F:metal ion binding"/>
    <property type="evidence" value="ECO:0007669"/>
    <property type="project" value="UniProtKB-KW"/>
</dbReference>
<protein>
    <submittedName>
        <fullName evidence="9">Uracil-DNA glycosylase</fullName>
    </submittedName>
</protein>
<dbReference type="GO" id="GO:0097506">
    <property type="term" value="F:deaminated base DNA N-glycosylase activity"/>
    <property type="evidence" value="ECO:0007669"/>
    <property type="project" value="UniProtKB-ARBA"/>
</dbReference>
<evidence type="ECO:0000256" key="6">
    <source>
        <dbReference type="ARBA" id="ARBA00023014"/>
    </source>
</evidence>
<organism evidence="9 10">
    <name type="scientific">Sulfuriroseicoccus oceanibius</name>
    <dbReference type="NCBI Taxonomy" id="2707525"/>
    <lineage>
        <taxon>Bacteria</taxon>
        <taxon>Pseudomonadati</taxon>
        <taxon>Verrucomicrobiota</taxon>
        <taxon>Verrucomicrobiia</taxon>
        <taxon>Verrucomicrobiales</taxon>
        <taxon>Verrucomicrobiaceae</taxon>
        <taxon>Sulfuriroseicoccus</taxon>
    </lineage>
</organism>
<dbReference type="RefSeq" id="WP_164361406.1">
    <property type="nucleotide sequence ID" value="NZ_CP066776.1"/>
</dbReference>
<feature type="domain" description="Uracil-DNA glycosylase-like" evidence="8">
    <location>
        <begin position="72"/>
        <end position="218"/>
    </location>
</feature>
<dbReference type="GO" id="GO:0051539">
    <property type="term" value="F:4 iron, 4 sulfur cluster binding"/>
    <property type="evidence" value="ECO:0007669"/>
    <property type="project" value="UniProtKB-KW"/>
</dbReference>
<dbReference type="PANTHER" id="PTHR33693">
    <property type="entry name" value="TYPE-5 URACIL-DNA GLYCOSYLASE"/>
    <property type="match status" value="1"/>
</dbReference>
<gene>
    <name evidence="9" type="ORF">G3M56_006745</name>
</gene>
<dbReference type="InterPro" id="IPR036895">
    <property type="entry name" value="Uracil-DNA_glycosylase-like_sf"/>
</dbReference>
<keyword evidence="5" id="KW-0408">Iron</keyword>
<dbReference type="KEGG" id="soa:G3M56_006745"/>
<keyword evidence="3" id="KW-0227">DNA damage</keyword>
<dbReference type="EMBL" id="CP066776">
    <property type="protein sequence ID" value="QQL46267.1"/>
    <property type="molecule type" value="Genomic_DNA"/>
</dbReference>
<dbReference type="AlphaFoldDB" id="A0A6B3L6C6"/>
<dbReference type="InterPro" id="IPR051536">
    <property type="entry name" value="UDG_Type-4/5"/>
</dbReference>
<dbReference type="InterPro" id="IPR005122">
    <property type="entry name" value="Uracil-DNA_glycosylase-like"/>
</dbReference>
<reference evidence="9 10" key="1">
    <citation type="submission" date="2020-12" db="EMBL/GenBank/DDBJ databases">
        <title>Sulforoseuscoccus oceanibium gen. nov., sp. nov., a representative of the phylum Verrucomicrobia with special cytoplasmic membrane, and proposal of Sulforoseuscoccusaceae fam. nov.</title>
        <authorList>
            <person name="Xi F."/>
        </authorList>
    </citation>
    <scope>NUCLEOTIDE SEQUENCE [LARGE SCALE GENOMIC DNA]</scope>
    <source>
        <strain evidence="9 10">T37</strain>
    </source>
</reference>
<evidence type="ECO:0000256" key="3">
    <source>
        <dbReference type="ARBA" id="ARBA00022763"/>
    </source>
</evidence>
<evidence type="ECO:0000256" key="7">
    <source>
        <dbReference type="ARBA" id="ARBA00023204"/>
    </source>
</evidence>
<dbReference type="GO" id="GO:0006281">
    <property type="term" value="P:DNA repair"/>
    <property type="evidence" value="ECO:0007669"/>
    <property type="project" value="UniProtKB-KW"/>
</dbReference>
<dbReference type="Proteomes" id="UP000475117">
    <property type="component" value="Chromosome"/>
</dbReference>
<evidence type="ECO:0000256" key="1">
    <source>
        <dbReference type="ARBA" id="ARBA00022485"/>
    </source>
</evidence>
<keyword evidence="7" id="KW-0234">DNA repair</keyword>
<proteinExistence type="predicted"/>
<evidence type="ECO:0000313" key="10">
    <source>
        <dbReference type="Proteomes" id="UP000475117"/>
    </source>
</evidence>